<gene>
    <name evidence="6" type="ORF">JOE21_002339</name>
</gene>
<feature type="domain" description="NlpC/P60" evidence="5">
    <location>
        <begin position="1"/>
        <end position="116"/>
    </location>
</feature>
<evidence type="ECO:0000256" key="2">
    <source>
        <dbReference type="ARBA" id="ARBA00022670"/>
    </source>
</evidence>
<sequence>MGTPYRLGSSSNTTATFDCSSFVQRVFKENGISLPRSAIQQYNASNTRPIAKSQLKPGDLIFTGDSRSPNTIRHVGIYYGDNKIIHTYGPGGVRIDPMRNWLDLNRGWVVAVARVNGVN</sequence>
<dbReference type="InterPro" id="IPR000064">
    <property type="entry name" value="NLP_P60_dom"/>
</dbReference>
<name>A0ABU1INI3_9BACL</name>
<keyword evidence="7" id="KW-1185">Reference proteome</keyword>
<dbReference type="PROSITE" id="PS51935">
    <property type="entry name" value="NLPC_P60"/>
    <property type="match status" value="1"/>
</dbReference>
<dbReference type="RefSeq" id="WP_309866016.1">
    <property type="nucleotide sequence ID" value="NZ_JAVDQG010000004.1"/>
</dbReference>
<reference evidence="6 7" key="1">
    <citation type="submission" date="2023-07" db="EMBL/GenBank/DDBJ databases">
        <title>Genomic Encyclopedia of Type Strains, Phase IV (KMG-IV): sequencing the most valuable type-strain genomes for metagenomic binning, comparative biology and taxonomic classification.</title>
        <authorList>
            <person name="Goeker M."/>
        </authorList>
    </citation>
    <scope>NUCLEOTIDE SEQUENCE [LARGE SCALE GENOMIC DNA]</scope>
    <source>
        <strain evidence="6 7">DSM 45903</strain>
    </source>
</reference>
<evidence type="ECO:0000256" key="3">
    <source>
        <dbReference type="ARBA" id="ARBA00022801"/>
    </source>
</evidence>
<keyword evidence="4" id="KW-0788">Thiol protease</keyword>
<proteinExistence type="inferred from homology"/>
<dbReference type="EMBL" id="JAVDQG010000004">
    <property type="protein sequence ID" value="MDR6226333.1"/>
    <property type="molecule type" value="Genomic_DNA"/>
</dbReference>
<dbReference type="InterPro" id="IPR051202">
    <property type="entry name" value="Peptidase_C40"/>
</dbReference>
<dbReference type="PANTHER" id="PTHR47053">
    <property type="entry name" value="MUREIN DD-ENDOPEPTIDASE MEPH-RELATED"/>
    <property type="match status" value="1"/>
</dbReference>
<protein>
    <submittedName>
        <fullName evidence="6">Cell wall-associated NlpC family hydrolase</fullName>
    </submittedName>
</protein>
<dbReference type="GO" id="GO:0016787">
    <property type="term" value="F:hydrolase activity"/>
    <property type="evidence" value="ECO:0007669"/>
    <property type="project" value="UniProtKB-KW"/>
</dbReference>
<evidence type="ECO:0000313" key="7">
    <source>
        <dbReference type="Proteomes" id="UP001185012"/>
    </source>
</evidence>
<keyword evidence="2" id="KW-0645">Protease</keyword>
<evidence type="ECO:0000256" key="4">
    <source>
        <dbReference type="ARBA" id="ARBA00022807"/>
    </source>
</evidence>
<dbReference type="Proteomes" id="UP001185012">
    <property type="component" value="Unassembled WGS sequence"/>
</dbReference>
<dbReference type="SUPFAM" id="SSF54001">
    <property type="entry name" value="Cysteine proteinases"/>
    <property type="match status" value="1"/>
</dbReference>
<evidence type="ECO:0000313" key="6">
    <source>
        <dbReference type="EMBL" id="MDR6226333.1"/>
    </source>
</evidence>
<comment type="similarity">
    <text evidence="1">Belongs to the peptidase C40 family.</text>
</comment>
<accession>A0ABU1INI3</accession>
<dbReference type="Gene3D" id="3.90.1720.10">
    <property type="entry name" value="endopeptidase domain like (from Nostoc punctiforme)"/>
    <property type="match status" value="1"/>
</dbReference>
<dbReference type="Pfam" id="PF00877">
    <property type="entry name" value="NLPC_P60"/>
    <property type="match status" value="1"/>
</dbReference>
<comment type="caution">
    <text evidence="6">The sequence shown here is derived from an EMBL/GenBank/DDBJ whole genome shotgun (WGS) entry which is preliminary data.</text>
</comment>
<keyword evidence="3 6" id="KW-0378">Hydrolase</keyword>
<evidence type="ECO:0000259" key="5">
    <source>
        <dbReference type="PROSITE" id="PS51935"/>
    </source>
</evidence>
<organism evidence="6 7">
    <name type="scientific">Desmospora profundinema</name>
    <dbReference type="NCBI Taxonomy" id="1571184"/>
    <lineage>
        <taxon>Bacteria</taxon>
        <taxon>Bacillati</taxon>
        <taxon>Bacillota</taxon>
        <taxon>Bacilli</taxon>
        <taxon>Bacillales</taxon>
        <taxon>Thermoactinomycetaceae</taxon>
        <taxon>Desmospora</taxon>
    </lineage>
</organism>
<evidence type="ECO:0000256" key="1">
    <source>
        <dbReference type="ARBA" id="ARBA00007074"/>
    </source>
</evidence>
<dbReference type="PANTHER" id="PTHR47053:SF1">
    <property type="entry name" value="MUREIN DD-ENDOPEPTIDASE MEPH-RELATED"/>
    <property type="match status" value="1"/>
</dbReference>
<dbReference type="InterPro" id="IPR038765">
    <property type="entry name" value="Papain-like_cys_pep_sf"/>
</dbReference>